<accession>A0AAE5X247</accession>
<evidence type="ECO:0000313" key="7">
    <source>
        <dbReference type="Proteomes" id="UP000290401"/>
    </source>
</evidence>
<keyword evidence="7" id="KW-1185">Reference proteome</keyword>
<dbReference type="Gene3D" id="2.40.420.20">
    <property type="match status" value="1"/>
</dbReference>
<proteinExistence type="predicted"/>
<dbReference type="Pfam" id="PF25989">
    <property type="entry name" value="YknX_C"/>
    <property type="match status" value="1"/>
</dbReference>
<keyword evidence="2" id="KW-1133">Transmembrane helix</keyword>
<name>A0AAE5X247_9BRAD</name>
<keyword evidence="2" id="KW-0812">Transmembrane</keyword>
<dbReference type="KEGG" id="bgz:XH91_18245"/>
<dbReference type="EMBL" id="CP030053">
    <property type="protein sequence ID" value="QAU47105.1"/>
    <property type="molecule type" value="Genomic_DNA"/>
</dbReference>
<dbReference type="PANTHER" id="PTHR30469">
    <property type="entry name" value="MULTIDRUG RESISTANCE PROTEIN MDTA"/>
    <property type="match status" value="1"/>
</dbReference>
<keyword evidence="2" id="KW-0472">Membrane</keyword>
<dbReference type="RefSeq" id="WP_128951842.1">
    <property type="nucleotide sequence ID" value="NZ_CP030053.1"/>
</dbReference>
<gene>
    <name evidence="5" type="ORF">EAS56_20515</name>
    <name evidence="4" type="ORF">XH91_18245</name>
</gene>
<sequence>MRITGRHIGIAAGALAVAGITVWFMVPAPVAVETAIATKGRFVATVDEDGKTRVRERYVVAAPLAGRLGRIRFKVGDQVQVDDSVATIEPSPAPLMDPRTRREVEERLGMAEANLERAKAVVERTQAQVNQANADLTRARTLAQQGAATTQTLERAELAARLADRELRAAEFQDHAAEHEISQMRALLARYANGGDGQPESWSVASPVAGVVLKVTTPSETIVQPGTPLLDIGDARDLEIVVDVLSTDAVEIGAGADVTIDHWGGEGKLTGRVRRVEPAAFTKISTLGVEEQRVNVLVDILSPAEKWARLGDGYQVDVQITVFAADDATIIPSGALFRRGESWNVYVEKDGRAELRQLELLRRSGRVAAVASGLAPGEKVIVYPSDRVAPGKRVSQRTP</sequence>
<keyword evidence="1" id="KW-0175">Coiled coil</keyword>
<dbReference type="Proteomes" id="UP000288972">
    <property type="component" value="Chromosome"/>
</dbReference>
<organism evidence="4 6">
    <name type="scientific">Bradyrhizobium guangzhouense</name>
    <dbReference type="NCBI Taxonomy" id="1325095"/>
    <lineage>
        <taxon>Bacteria</taxon>
        <taxon>Pseudomonadati</taxon>
        <taxon>Pseudomonadota</taxon>
        <taxon>Alphaproteobacteria</taxon>
        <taxon>Hyphomicrobiales</taxon>
        <taxon>Nitrobacteraceae</taxon>
        <taxon>Bradyrhizobium</taxon>
    </lineage>
</organism>
<reference evidence="5 7" key="2">
    <citation type="submission" date="2018-10" db="EMBL/GenBank/DDBJ databases">
        <title>Bradyrhizobium sp. nov., effective nodules isolated from peanut in China.</title>
        <authorList>
            <person name="Li Y."/>
        </authorList>
    </citation>
    <scope>NUCLEOTIDE SEQUENCE [LARGE SCALE GENOMIC DNA]</scope>
    <source>
        <strain evidence="5 7">CCBAU 53426</strain>
    </source>
</reference>
<dbReference type="Gene3D" id="2.40.30.170">
    <property type="match status" value="1"/>
</dbReference>
<evidence type="ECO:0000256" key="2">
    <source>
        <dbReference type="SAM" id="Phobius"/>
    </source>
</evidence>
<evidence type="ECO:0000256" key="1">
    <source>
        <dbReference type="SAM" id="Coils"/>
    </source>
</evidence>
<evidence type="ECO:0000259" key="3">
    <source>
        <dbReference type="Pfam" id="PF25989"/>
    </source>
</evidence>
<feature type="domain" description="YknX-like C-terminal permuted SH3-like" evidence="3">
    <location>
        <begin position="330"/>
        <end position="395"/>
    </location>
</feature>
<evidence type="ECO:0000313" key="5">
    <source>
        <dbReference type="EMBL" id="RXH11214.1"/>
    </source>
</evidence>
<dbReference type="Gene3D" id="2.40.50.100">
    <property type="match status" value="1"/>
</dbReference>
<reference evidence="4 6" key="1">
    <citation type="submission" date="2018-06" db="EMBL/GenBank/DDBJ databases">
        <title>Comparative genomics of rhizobia nodulating Arachis hypogaea in China.</title>
        <authorList>
            <person name="Li Y."/>
        </authorList>
    </citation>
    <scope>NUCLEOTIDE SEQUENCE [LARGE SCALE GENOMIC DNA]</scope>
    <source>
        <strain evidence="4 6">CCBAU 51670</strain>
    </source>
</reference>
<dbReference type="EMBL" id="RDQZ01000017">
    <property type="protein sequence ID" value="RXH11214.1"/>
    <property type="molecule type" value="Genomic_DNA"/>
</dbReference>
<dbReference type="AlphaFoldDB" id="A0AAE5X247"/>
<protein>
    <submittedName>
        <fullName evidence="4 5">Efflux transporter periplasmic adaptor subunit</fullName>
    </submittedName>
</protein>
<dbReference type="GO" id="GO:1990281">
    <property type="term" value="C:efflux pump complex"/>
    <property type="evidence" value="ECO:0007669"/>
    <property type="project" value="TreeGrafter"/>
</dbReference>
<feature type="coiled-coil region" evidence="1">
    <location>
        <begin position="101"/>
        <end position="173"/>
    </location>
</feature>
<dbReference type="InterPro" id="IPR058637">
    <property type="entry name" value="YknX-like_C"/>
</dbReference>
<dbReference type="Proteomes" id="UP000290401">
    <property type="component" value="Unassembled WGS sequence"/>
</dbReference>
<evidence type="ECO:0000313" key="6">
    <source>
        <dbReference type="Proteomes" id="UP000288972"/>
    </source>
</evidence>
<dbReference type="PANTHER" id="PTHR30469:SF15">
    <property type="entry name" value="HLYD FAMILY OF SECRETION PROTEINS"/>
    <property type="match status" value="1"/>
</dbReference>
<feature type="transmembrane region" description="Helical" evidence="2">
    <location>
        <begin position="7"/>
        <end position="26"/>
    </location>
</feature>
<dbReference type="GO" id="GO:0015562">
    <property type="term" value="F:efflux transmembrane transporter activity"/>
    <property type="evidence" value="ECO:0007669"/>
    <property type="project" value="TreeGrafter"/>
</dbReference>
<dbReference type="Gene3D" id="1.10.287.470">
    <property type="entry name" value="Helix hairpin bin"/>
    <property type="match status" value="1"/>
</dbReference>
<evidence type="ECO:0000313" key="4">
    <source>
        <dbReference type="EMBL" id="QAU47105.1"/>
    </source>
</evidence>